<feature type="chain" id="PRO_5025603328" description="Cell wall anchored protein" evidence="5">
    <location>
        <begin position="23"/>
        <end position="708"/>
    </location>
</feature>
<feature type="region of interest" description="Disordered" evidence="3">
    <location>
        <begin position="439"/>
        <end position="459"/>
    </location>
</feature>
<evidence type="ECO:0000313" key="6">
    <source>
        <dbReference type="EMBL" id="KAF1940761.1"/>
    </source>
</evidence>
<dbReference type="OrthoDB" id="10251809at2759"/>
<gene>
    <name evidence="6" type="ORF">EJ02DRAFT_423610</name>
</gene>
<sequence length="708" mass="76692">MAYIHQCLLVVLSFAVISSSQQDPIGGFCRRWGHRTAQIDSRLYIDGGMIGSDPFTSNYTNPWLLFSDLNSSTGDAAMPRQFANLSKPGNVPSLSGGYIWADNTNKCFYQFGGEYPDGVSPMDFSMWTYDVLLNQWNDTVTSGDETLQRVSFGAGTQLESRGLGFYFGGWLSSQTTLGWKGPPMATNGLIRFDMSTGELRNITGPDNIGRAEGQMVFLPASDGGMLIYFGGIEDSYRNGSFNGANMSDIQIYDMASSKWYKQAASGDIPLPRRQFCADVTWPDDQSSFNIYLYGGYGFSRPAFDDAYILSIPSFTWIKVYPTDGNDSVPSTFGHGGCSANVVNHAQMLVMGGWFPSYDKCDSPESQGQHNMVLGYNGKAGKLWDKYDPELSHYVVPSPIIAAIGGGPTGGATVTKPSTWGHPDLATYYTLKPTFSSRAATRSVPPATSSPSSGSPKKTSVAAIAGGTAGGLAVLIVILGLILFCLHRRKKALKKEGGQNEPPPPPPPPPAELAVTSISHEMSSSIASKYVSIHDQSEPVAMSNYPNYYQQHSRSASHEYNSPYSAQEPPLYGSAPNFAYNSSSEGHLQREDQQRAHFPQSQGQYTYPTPTSPRQSPDDAIQQQVPIYYPPPADAATRPQHSQPSFSEQRGSLTGTQFIGDGQPPNISMTTTPAHFYAQPVSCGSPGTDDGGGYSPEDRRPAQGRFVEG</sequence>
<evidence type="ECO:0000256" key="4">
    <source>
        <dbReference type="SAM" id="Phobius"/>
    </source>
</evidence>
<dbReference type="EMBL" id="ML976057">
    <property type="protein sequence ID" value="KAF1940761.1"/>
    <property type="molecule type" value="Genomic_DNA"/>
</dbReference>
<evidence type="ECO:0000313" key="7">
    <source>
        <dbReference type="Proteomes" id="UP000800038"/>
    </source>
</evidence>
<feature type="transmembrane region" description="Helical" evidence="4">
    <location>
        <begin position="460"/>
        <end position="485"/>
    </location>
</feature>
<feature type="signal peptide" evidence="5">
    <location>
        <begin position="1"/>
        <end position="22"/>
    </location>
</feature>
<proteinExistence type="predicted"/>
<evidence type="ECO:0000256" key="5">
    <source>
        <dbReference type="SAM" id="SignalP"/>
    </source>
</evidence>
<protein>
    <recommendedName>
        <fullName evidence="8">Cell wall anchored protein</fullName>
    </recommendedName>
</protein>
<feature type="compositionally biased region" description="Basic and acidic residues" evidence="3">
    <location>
        <begin position="695"/>
        <end position="708"/>
    </location>
</feature>
<dbReference type="Pfam" id="PF24681">
    <property type="entry name" value="Kelch_KLHDC2_KLHL20_DRC7"/>
    <property type="match status" value="1"/>
</dbReference>
<feature type="compositionally biased region" description="Polar residues" evidence="3">
    <location>
        <begin position="598"/>
        <end position="614"/>
    </location>
</feature>
<feature type="compositionally biased region" description="Polar residues" evidence="3">
    <location>
        <begin position="638"/>
        <end position="656"/>
    </location>
</feature>
<dbReference type="InterPro" id="IPR015915">
    <property type="entry name" value="Kelch-typ_b-propeller"/>
</dbReference>
<evidence type="ECO:0008006" key="8">
    <source>
        <dbReference type="Google" id="ProtNLM"/>
    </source>
</evidence>
<feature type="region of interest" description="Disordered" evidence="3">
    <location>
        <begin position="552"/>
        <end position="708"/>
    </location>
</feature>
<dbReference type="AlphaFoldDB" id="A0A6A5SJF0"/>
<dbReference type="Gene3D" id="2.120.10.80">
    <property type="entry name" value="Kelch-type beta propeller"/>
    <property type="match status" value="2"/>
</dbReference>
<evidence type="ECO:0000256" key="3">
    <source>
        <dbReference type="SAM" id="MobiDB-lite"/>
    </source>
</evidence>
<dbReference type="PANTHER" id="PTHR47435">
    <property type="entry name" value="KELCH REPEAT PROTEIN (AFU_ORTHOLOGUE AFUA_5G12780)"/>
    <property type="match status" value="1"/>
</dbReference>
<name>A0A6A5SJF0_9PLEO</name>
<keyword evidence="1" id="KW-0677">Repeat</keyword>
<feature type="compositionally biased region" description="Low complexity" evidence="3">
    <location>
        <begin position="442"/>
        <end position="459"/>
    </location>
</feature>
<organism evidence="6 7">
    <name type="scientific">Clathrospora elynae</name>
    <dbReference type="NCBI Taxonomy" id="706981"/>
    <lineage>
        <taxon>Eukaryota</taxon>
        <taxon>Fungi</taxon>
        <taxon>Dikarya</taxon>
        <taxon>Ascomycota</taxon>
        <taxon>Pezizomycotina</taxon>
        <taxon>Dothideomycetes</taxon>
        <taxon>Pleosporomycetidae</taxon>
        <taxon>Pleosporales</taxon>
        <taxon>Diademaceae</taxon>
        <taxon>Clathrospora</taxon>
    </lineage>
</organism>
<evidence type="ECO:0000256" key="1">
    <source>
        <dbReference type="ARBA" id="ARBA00022737"/>
    </source>
</evidence>
<keyword evidence="2" id="KW-0408">Iron</keyword>
<dbReference type="GO" id="GO:0019760">
    <property type="term" value="P:glucosinolate metabolic process"/>
    <property type="evidence" value="ECO:0007669"/>
    <property type="project" value="UniProtKB-ARBA"/>
</dbReference>
<keyword evidence="4" id="KW-1133">Transmembrane helix</keyword>
<keyword evidence="5" id="KW-0732">Signal</keyword>
<accession>A0A6A5SJF0</accession>
<dbReference type="InterPro" id="IPR011043">
    <property type="entry name" value="Gal_Oxase/kelch_b-propeller"/>
</dbReference>
<dbReference type="SUPFAM" id="SSF50965">
    <property type="entry name" value="Galactose oxidase, central domain"/>
    <property type="match status" value="1"/>
</dbReference>
<feature type="compositionally biased region" description="Polar residues" evidence="3">
    <location>
        <begin position="552"/>
        <end position="564"/>
    </location>
</feature>
<keyword evidence="4" id="KW-0472">Membrane</keyword>
<reference evidence="6" key="1">
    <citation type="journal article" date="2020" name="Stud. Mycol.">
        <title>101 Dothideomycetes genomes: a test case for predicting lifestyles and emergence of pathogens.</title>
        <authorList>
            <person name="Haridas S."/>
            <person name="Albert R."/>
            <person name="Binder M."/>
            <person name="Bloem J."/>
            <person name="Labutti K."/>
            <person name="Salamov A."/>
            <person name="Andreopoulos B."/>
            <person name="Baker S."/>
            <person name="Barry K."/>
            <person name="Bills G."/>
            <person name="Bluhm B."/>
            <person name="Cannon C."/>
            <person name="Castanera R."/>
            <person name="Culley D."/>
            <person name="Daum C."/>
            <person name="Ezra D."/>
            <person name="Gonzalez J."/>
            <person name="Henrissat B."/>
            <person name="Kuo A."/>
            <person name="Liang C."/>
            <person name="Lipzen A."/>
            <person name="Lutzoni F."/>
            <person name="Magnuson J."/>
            <person name="Mondo S."/>
            <person name="Nolan M."/>
            <person name="Ohm R."/>
            <person name="Pangilinan J."/>
            <person name="Park H.-J."/>
            <person name="Ramirez L."/>
            <person name="Alfaro M."/>
            <person name="Sun H."/>
            <person name="Tritt A."/>
            <person name="Yoshinaga Y."/>
            <person name="Zwiers L.-H."/>
            <person name="Turgeon B."/>
            <person name="Goodwin S."/>
            <person name="Spatafora J."/>
            <person name="Crous P."/>
            <person name="Grigoriev I."/>
        </authorList>
    </citation>
    <scope>NUCLEOTIDE SEQUENCE</scope>
    <source>
        <strain evidence="6">CBS 161.51</strain>
    </source>
</reference>
<keyword evidence="7" id="KW-1185">Reference proteome</keyword>
<keyword evidence="4" id="KW-0812">Transmembrane</keyword>
<dbReference type="Proteomes" id="UP000800038">
    <property type="component" value="Unassembled WGS sequence"/>
</dbReference>
<evidence type="ECO:0000256" key="2">
    <source>
        <dbReference type="ARBA" id="ARBA00023004"/>
    </source>
</evidence>
<dbReference type="PANTHER" id="PTHR47435:SF4">
    <property type="entry name" value="KELCH REPEAT PROTEIN (AFU_ORTHOLOGUE AFUA_5G12780)"/>
    <property type="match status" value="1"/>
</dbReference>